<organism evidence="3 4">
    <name type="scientific">Teretinema zuelzerae</name>
    <dbReference type="NCBI Taxonomy" id="156"/>
    <lineage>
        <taxon>Bacteria</taxon>
        <taxon>Pseudomonadati</taxon>
        <taxon>Spirochaetota</taxon>
        <taxon>Spirochaetia</taxon>
        <taxon>Spirochaetales</taxon>
        <taxon>Treponemataceae</taxon>
        <taxon>Teretinema</taxon>
    </lineage>
</organism>
<feature type="domain" description="Uncharacterized protein TP-0789" evidence="2">
    <location>
        <begin position="81"/>
        <end position="256"/>
    </location>
</feature>
<comment type="caution">
    <text evidence="3">The sequence shown here is derived from an EMBL/GenBank/DDBJ whole genome shotgun (WGS) entry which is preliminary data.</text>
</comment>
<evidence type="ECO:0000256" key="1">
    <source>
        <dbReference type="SAM" id="SignalP"/>
    </source>
</evidence>
<dbReference type="InterPro" id="IPR033399">
    <property type="entry name" value="TP_0789-like"/>
</dbReference>
<evidence type="ECO:0000313" key="4">
    <source>
        <dbReference type="Proteomes" id="UP001198163"/>
    </source>
</evidence>
<reference evidence="3" key="1">
    <citation type="submission" date="2021-08" db="EMBL/GenBank/DDBJ databases">
        <title>Comparative analyses of Brucepasteria parasyntrophica and Teretinema zuelzerae.</title>
        <authorList>
            <person name="Song Y."/>
            <person name="Brune A."/>
        </authorList>
    </citation>
    <scope>NUCLEOTIDE SEQUENCE</scope>
    <source>
        <strain evidence="3">DSM 1903</strain>
    </source>
</reference>
<dbReference type="Pfam" id="PF17131">
    <property type="entry name" value="LolA_like"/>
    <property type="match status" value="1"/>
</dbReference>
<feature type="signal peptide" evidence="1">
    <location>
        <begin position="1"/>
        <end position="28"/>
    </location>
</feature>
<keyword evidence="4" id="KW-1185">Reference proteome</keyword>
<name>A0AAE3EH70_9SPIR</name>
<dbReference type="CDD" id="cd16329">
    <property type="entry name" value="LolA_like"/>
    <property type="match status" value="1"/>
</dbReference>
<dbReference type="Proteomes" id="UP001198163">
    <property type="component" value="Unassembled WGS sequence"/>
</dbReference>
<dbReference type="RefSeq" id="WP_230752995.1">
    <property type="nucleotide sequence ID" value="NZ_JAINWA010000001.1"/>
</dbReference>
<dbReference type="Gene3D" id="2.50.20.10">
    <property type="entry name" value="Lipoprotein localisation LolA/LolB/LppX"/>
    <property type="match status" value="1"/>
</dbReference>
<protein>
    <submittedName>
        <fullName evidence="3">Outer membrane lipoprotein-sorting protein</fullName>
    </submittedName>
</protein>
<gene>
    <name evidence="3" type="ORF">K7J14_03135</name>
</gene>
<evidence type="ECO:0000259" key="2">
    <source>
        <dbReference type="Pfam" id="PF17131"/>
    </source>
</evidence>
<sequence>MKRITPARAIFRLLSLAAVLAGAAAVSAQSGGEPSSAAILGKLESNQSWNAGKIEASLAVSNRFGVTDNDFTSWSRKGGDALIEITSGPDRGQKVLRQASNIYLFYPEADEVIWLKGTALRDSLMGSDFSYEDLTDDRTLMDRFDGELLGSEAVDGEDCWRLKLKAKSKKETYQIQEIWVDKTRYVQRKAILYSAAGKALRSMTATDVRPIGGRYLAYSTTMTDLLKKNTSTVMTIKKAEIDIDIPERYFNREELSW</sequence>
<feature type="chain" id="PRO_5041918363" evidence="1">
    <location>
        <begin position="29"/>
        <end position="257"/>
    </location>
</feature>
<accession>A0AAE3EH70</accession>
<keyword evidence="1" id="KW-0732">Signal</keyword>
<keyword evidence="3" id="KW-0449">Lipoprotein</keyword>
<dbReference type="AlphaFoldDB" id="A0AAE3EH70"/>
<proteinExistence type="predicted"/>
<dbReference type="EMBL" id="JAINWA010000001">
    <property type="protein sequence ID" value="MCD1653691.1"/>
    <property type="molecule type" value="Genomic_DNA"/>
</dbReference>
<evidence type="ECO:0000313" key="3">
    <source>
        <dbReference type="EMBL" id="MCD1653691.1"/>
    </source>
</evidence>